<gene>
    <name evidence="1" type="ORF">BHQ10_003675</name>
</gene>
<evidence type="ECO:0000313" key="2">
    <source>
        <dbReference type="Proteomes" id="UP000249363"/>
    </source>
</evidence>
<organism evidence="1 2">
    <name type="scientific">Talaromyces amestolkiae</name>
    <dbReference type="NCBI Taxonomy" id="1196081"/>
    <lineage>
        <taxon>Eukaryota</taxon>
        <taxon>Fungi</taxon>
        <taxon>Dikarya</taxon>
        <taxon>Ascomycota</taxon>
        <taxon>Pezizomycotina</taxon>
        <taxon>Eurotiomycetes</taxon>
        <taxon>Eurotiomycetidae</taxon>
        <taxon>Eurotiales</taxon>
        <taxon>Trichocomaceae</taxon>
        <taxon>Talaromyces</taxon>
        <taxon>Talaromyces sect. Talaromyces</taxon>
    </lineage>
</organism>
<keyword evidence="2" id="KW-1185">Reference proteome</keyword>
<protein>
    <submittedName>
        <fullName evidence="1">Uncharacterized protein</fullName>
    </submittedName>
</protein>
<name>A0A364KVU7_TALAM</name>
<dbReference type="Pfam" id="PF11578">
    <property type="entry name" value="DUF3237"/>
    <property type="match status" value="1"/>
</dbReference>
<dbReference type="EMBL" id="MIKG01000006">
    <property type="protein sequence ID" value="RAO67663.1"/>
    <property type="molecule type" value="Genomic_DNA"/>
</dbReference>
<proteinExistence type="predicted"/>
<evidence type="ECO:0000313" key="1">
    <source>
        <dbReference type="EMBL" id="RAO67663.1"/>
    </source>
</evidence>
<dbReference type="PANTHER" id="PTHR37315:SF1">
    <property type="entry name" value="UPF0311 PROTEIN BLR7842"/>
    <property type="match status" value="1"/>
</dbReference>
<dbReference type="Proteomes" id="UP000249363">
    <property type="component" value="Unassembled WGS sequence"/>
</dbReference>
<dbReference type="RefSeq" id="XP_040732179.1">
    <property type="nucleotide sequence ID" value="XM_040875957.1"/>
</dbReference>
<dbReference type="InterPro" id="IPR020915">
    <property type="entry name" value="UPF0311"/>
</dbReference>
<reference evidence="1 2" key="1">
    <citation type="journal article" date="2017" name="Biotechnol. Biofuels">
        <title>Differential beta-glucosidase expression as a function of carbon source availability in Talaromyces amestolkiae: a genomic and proteomic approach.</title>
        <authorList>
            <person name="de Eugenio L.I."/>
            <person name="Mendez-Liter J.A."/>
            <person name="Nieto-Dominguez M."/>
            <person name="Alonso L."/>
            <person name="Gil-Munoz J."/>
            <person name="Barriuso J."/>
            <person name="Prieto A."/>
            <person name="Martinez M.J."/>
        </authorList>
    </citation>
    <scope>NUCLEOTIDE SEQUENCE [LARGE SCALE GENOMIC DNA]</scope>
    <source>
        <strain evidence="1 2">CIB</strain>
    </source>
</reference>
<dbReference type="OrthoDB" id="2544694at2759"/>
<accession>A0A364KVU7</accession>
<sequence length="168" mass="18118">MAGFPALKPAFTVRISADAPLSVGSHHRKTPLLVVPIAGGTVVSEPGFTPSLNAKFEGTGNDYVRSDPDGKRTRLNAHSVIKTNDEALIYLHFQGTVNLTESTMKAMSGHAGDVETPFGDSFTSFNFETGDERYKDLENGVFVGQGHFIIKVGEKTMVEYKVSQVIVG</sequence>
<dbReference type="AlphaFoldDB" id="A0A364KVU7"/>
<comment type="caution">
    <text evidence="1">The sequence shown here is derived from an EMBL/GenBank/DDBJ whole genome shotgun (WGS) entry which is preliminary data.</text>
</comment>
<dbReference type="PANTHER" id="PTHR37315">
    <property type="entry name" value="UPF0311 PROTEIN BLR7842"/>
    <property type="match status" value="1"/>
</dbReference>
<dbReference type="GeneID" id="63792891"/>
<dbReference type="Gene3D" id="2.40.160.20">
    <property type="match status" value="1"/>
</dbReference>